<dbReference type="EMBL" id="CP002770">
    <property type="protein sequence ID" value="AEG14565.1"/>
    <property type="molecule type" value="Genomic_DNA"/>
</dbReference>
<feature type="domain" description="Peptidase S24/S26A/S26B/S26C" evidence="1">
    <location>
        <begin position="27"/>
        <end position="118"/>
    </location>
</feature>
<sequence length="124" mass="14074">MANDACCMDPIAVPRAEELFVLERELRGDIDRSGQYFYLRVRDDSMAGSRIYPGDIVLVHRQDTVDEGQIAIALVNGKEAILRRVKHLRGLIILYPDNPKYQPQMHKAGEVRILGRVVKVGFEP</sequence>
<dbReference type="SUPFAM" id="SSF51306">
    <property type="entry name" value="LexA/Signal peptidase"/>
    <property type="match status" value="1"/>
</dbReference>
<dbReference type="InterPro" id="IPR036286">
    <property type="entry name" value="LexA/Signal_pep-like_sf"/>
</dbReference>
<proteinExistence type="predicted"/>
<evidence type="ECO:0000313" key="3">
    <source>
        <dbReference type="Proteomes" id="UP000009229"/>
    </source>
</evidence>
<dbReference type="InterPro" id="IPR050077">
    <property type="entry name" value="LexA_repressor"/>
</dbReference>
<dbReference type="Gene3D" id="2.10.109.10">
    <property type="entry name" value="Umud Fragment, subunit A"/>
    <property type="match status" value="1"/>
</dbReference>
<dbReference type="PANTHER" id="PTHR33516:SF2">
    <property type="entry name" value="LEXA REPRESSOR-RELATED"/>
    <property type="match status" value="1"/>
</dbReference>
<dbReference type="RefSeq" id="WP_013822080.1">
    <property type="nucleotide sequence ID" value="NC_015573.1"/>
</dbReference>
<dbReference type="PANTHER" id="PTHR33516">
    <property type="entry name" value="LEXA REPRESSOR"/>
    <property type="match status" value="1"/>
</dbReference>
<dbReference type="Proteomes" id="UP000009229">
    <property type="component" value="Chromosome"/>
</dbReference>
<keyword evidence="3" id="KW-1185">Reference proteome</keyword>
<accession>A0AAU8P9F5</accession>
<name>A0AAU8P9F5_DESK7</name>
<evidence type="ECO:0000313" key="2">
    <source>
        <dbReference type="EMBL" id="AEG14565.1"/>
    </source>
</evidence>
<gene>
    <name evidence="2" type="ordered locus">Desku_0970</name>
</gene>
<dbReference type="InterPro" id="IPR039418">
    <property type="entry name" value="LexA-like"/>
</dbReference>
<dbReference type="InterPro" id="IPR015927">
    <property type="entry name" value="Peptidase_S24_S26A/B/C"/>
</dbReference>
<dbReference type="CDD" id="cd06529">
    <property type="entry name" value="S24_LexA-like"/>
    <property type="match status" value="1"/>
</dbReference>
<protein>
    <submittedName>
        <fullName evidence="2">Peptidase S24/S26A/S26B, conserved region</fullName>
    </submittedName>
</protein>
<organism evidence="2 3">
    <name type="scientific">Desulfofundulus kuznetsovii (strain DSM 6115 / VKM B-1805 / 17)</name>
    <name type="common">Desulfotomaculum kuznetsovii</name>
    <dbReference type="NCBI Taxonomy" id="760568"/>
    <lineage>
        <taxon>Bacteria</taxon>
        <taxon>Bacillati</taxon>
        <taxon>Bacillota</taxon>
        <taxon>Clostridia</taxon>
        <taxon>Eubacteriales</taxon>
        <taxon>Peptococcaceae</taxon>
        <taxon>Desulfofundulus</taxon>
    </lineage>
</organism>
<dbReference type="KEGG" id="dku:Desku_0970"/>
<evidence type="ECO:0000259" key="1">
    <source>
        <dbReference type="Pfam" id="PF00717"/>
    </source>
</evidence>
<dbReference type="Pfam" id="PF00717">
    <property type="entry name" value="Peptidase_S24"/>
    <property type="match status" value="1"/>
</dbReference>
<dbReference type="AlphaFoldDB" id="A0AAU8P9F5"/>
<reference evidence="3" key="1">
    <citation type="submission" date="2011-05" db="EMBL/GenBank/DDBJ databases">
        <title>Complete sequence of Desulfotomaculum kuznetsovii DSM 6115.</title>
        <authorList>
            <person name="Lucas S."/>
            <person name="Han J."/>
            <person name="Lapidus A."/>
            <person name="Cheng J.-F."/>
            <person name="Goodwin L."/>
            <person name="Pitluck S."/>
            <person name="Peters L."/>
            <person name="Mikhailova N."/>
            <person name="Lu M."/>
            <person name="Saunders E."/>
            <person name="Han C."/>
            <person name="Tapia R."/>
            <person name="Land M."/>
            <person name="Hauser L."/>
            <person name="Kyrpides N."/>
            <person name="Ivanova N."/>
            <person name="Pagani I."/>
            <person name="Nazina T."/>
            <person name="Ivanova A."/>
            <person name="Parshina S."/>
            <person name="Kuever J."/>
            <person name="Muyzer G."/>
            <person name="Plugge C."/>
            <person name="Stams A."/>
            <person name="Woyke T."/>
        </authorList>
    </citation>
    <scope>NUCLEOTIDE SEQUENCE [LARGE SCALE GENOMIC DNA]</scope>
    <source>
        <strain evidence="3">DSM 6115 / VKM B-1805 / 17</strain>
    </source>
</reference>